<dbReference type="InterPro" id="IPR012340">
    <property type="entry name" value="NA-bd_OB-fold"/>
</dbReference>
<dbReference type="EMBL" id="WIBF01000001">
    <property type="protein sequence ID" value="MQQ07415.1"/>
    <property type="molecule type" value="Genomic_DNA"/>
</dbReference>
<proteinExistence type="predicted"/>
<evidence type="ECO:0000313" key="3">
    <source>
        <dbReference type="Proteomes" id="UP000444174"/>
    </source>
</evidence>
<name>A0A843YCM3_9RHOB</name>
<protein>
    <submittedName>
        <fullName evidence="2">Uncharacterized protein</fullName>
    </submittedName>
</protein>
<dbReference type="Proteomes" id="UP000444174">
    <property type="component" value="Unassembled WGS sequence"/>
</dbReference>
<comment type="caution">
    <text evidence="2">The sequence shown here is derived from an EMBL/GenBank/DDBJ whole genome shotgun (WGS) entry which is preliminary data.</text>
</comment>
<sequence>MIGVVVWSDRSKNRAVIWCEDQGDLAFYRTDSQDAPDLRDGDCVTFKVEQDGELRHAKDLTLLEEETHPALSTYLADVGRPGTAVSFPATTYVAPPAPKMGEIVPFPHKAHAKKRNTARAGTVRSVIQAS</sequence>
<dbReference type="Gene3D" id="2.40.50.140">
    <property type="entry name" value="Nucleic acid-binding proteins"/>
    <property type="match status" value="1"/>
</dbReference>
<organism evidence="2 3">
    <name type="scientific">Tritonibacter litoralis</name>
    <dbReference type="NCBI Taxonomy" id="2662264"/>
    <lineage>
        <taxon>Bacteria</taxon>
        <taxon>Pseudomonadati</taxon>
        <taxon>Pseudomonadota</taxon>
        <taxon>Alphaproteobacteria</taxon>
        <taxon>Rhodobacterales</taxon>
        <taxon>Paracoccaceae</taxon>
        <taxon>Tritonibacter</taxon>
    </lineage>
</organism>
<keyword evidence="3" id="KW-1185">Reference proteome</keyword>
<evidence type="ECO:0000256" key="1">
    <source>
        <dbReference type="SAM" id="MobiDB-lite"/>
    </source>
</evidence>
<dbReference type="AlphaFoldDB" id="A0A843YCM3"/>
<accession>A0A843YCM3</accession>
<feature type="region of interest" description="Disordered" evidence="1">
    <location>
        <begin position="111"/>
        <end position="130"/>
    </location>
</feature>
<reference evidence="2 3" key="1">
    <citation type="submission" date="2019-10" db="EMBL/GenBank/DDBJ databases">
        <title>Epibacterium sp. nov., isolated from seawater.</title>
        <authorList>
            <person name="Zhang X."/>
            <person name="Li N."/>
        </authorList>
    </citation>
    <scope>NUCLEOTIDE SEQUENCE [LARGE SCALE GENOMIC DNA]</scope>
    <source>
        <strain evidence="2 3">SM1979</strain>
    </source>
</reference>
<dbReference type="RefSeq" id="WP_153214302.1">
    <property type="nucleotide sequence ID" value="NZ_WIBF01000001.1"/>
</dbReference>
<gene>
    <name evidence="2" type="ORF">GFB49_03010</name>
</gene>
<evidence type="ECO:0000313" key="2">
    <source>
        <dbReference type="EMBL" id="MQQ07415.1"/>
    </source>
</evidence>